<evidence type="ECO:0000313" key="1">
    <source>
        <dbReference type="EMBL" id="RKD93744.1"/>
    </source>
</evidence>
<dbReference type="Proteomes" id="UP000283805">
    <property type="component" value="Unassembled WGS sequence"/>
</dbReference>
<dbReference type="AlphaFoldDB" id="A0A3R7KJZ1"/>
<sequence length="79" mass="8396">MNVPESLRNADRHGAIVRTVEYDDTSVIAVDFGSDAGDVSIDIVGDTALIVTDGEQFEFELPPEASDVSAKNGVLTITE</sequence>
<evidence type="ECO:0008006" key="3">
    <source>
        <dbReference type="Google" id="ProtNLM"/>
    </source>
</evidence>
<dbReference type="OrthoDB" id="204533at2157"/>
<proteinExistence type="predicted"/>
<dbReference type="InterPro" id="IPR055551">
    <property type="entry name" value="DUF7127"/>
</dbReference>
<protein>
    <recommendedName>
        <fullName evidence="3">Hsp20/alpha crystallin family protein</fullName>
    </recommendedName>
</protein>
<accession>A0A3R7KJZ1</accession>
<name>A0A3R7KJZ1_9EURY</name>
<gene>
    <name evidence="1" type="ORF">ATJ93_3376</name>
</gene>
<dbReference type="EMBL" id="RAPO01000003">
    <property type="protein sequence ID" value="RKD93744.1"/>
    <property type="molecule type" value="Genomic_DNA"/>
</dbReference>
<reference evidence="1 2" key="1">
    <citation type="submission" date="2018-09" db="EMBL/GenBank/DDBJ databases">
        <title>Genomic Encyclopedia of Archaeal and Bacterial Type Strains, Phase II (KMG-II): from individual species to whole genera.</title>
        <authorList>
            <person name="Goeker M."/>
        </authorList>
    </citation>
    <scope>NUCLEOTIDE SEQUENCE [LARGE SCALE GENOMIC DNA]</scope>
    <source>
        <strain evidence="1 2">DSM 13151</strain>
    </source>
</reference>
<dbReference type="RefSeq" id="WP_120245724.1">
    <property type="nucleotide sequence ID" value="NZ_RAPO01000003.1"/>
</dbReference>
<keyword evidence="2" id="KW-1185">Reference proteome</keyword>
<dbReference type="Pfam" id="PF23444">
    <property type="entry name" value="DUF7127"/>
    <property type="match status" value="1"/>
</dbReference>
<organism evidence="1 2">
    <name type="scientific">Halopiger aswanensis</name>
    <dbReference type="NCBI Taxonomy" id="148449"/>
    <lineage>
        <taxon>Archaea</taxon>
        <taxon>Methanobacteriati</taxon>
        <taxon>Methanobacteriota</taxon>
        <taxon>Stenosarchaea group</taxon>
        <taxon>Halobacteria</taxon>
        <taxon>Halobacteriales</taxon>
        <taxon>Natrialbaceae</taxon>
        <taxon>Halopiger</taxon>
    </lineage>
</organism>
<comment type="caution">
    <text evidence="1">The sequence shown here is derived from an EMBL/GenBank/DDBJ whole genome shotgun (WGS) entry which is preliminary data.</text>
</comment>
<evidence type="ECO:0000313" key="2">
    <source>
        <dbReference type="Proteomes" id="UP000283805"/>
    </source>
</evidence>